<protein>
    <submittedName>
        <fullName evidence="1">LamG-like jellyroll fold domain-containing protein</fullName>
    </submittedName>
</protein>
<dbReference type="EMBL" id="JBHMEW010000067">
    <property type="protein sequence ID" value="MFB9213258.1"/>
    <property type="molecule type" value="Genomic_DNA"/>
</dbReference>
<dbReference type="InterPro" id="IPR013320">
    <property type="entry name" value="ConA-like_dom_sf"/>
</dbReference>
<dbReference type="InterPro" id="IPR013783">
    <property type="entry name" value="Ig-like_fold"/>
</dbReference>
<gene>
    <name evidence="1" type="ORF">ACFFUR_15690</name>
</gene>
<organism evidence="1 2">
    <name type="scientific">Echinicola jeungdonensis</name>
    <dbReference type="NCBI Taxonomy" id="709343"/>
    <lineage>
        <taxon>Bacteria</taxon>
        <taxon>Pseudomonadati</taxon>
        <taxon>Bacteroidota</taxon>
        <taxon>Cytophagia</taxon>
        <taxon>Cytophagales</taxon>
        <taxon>Cyclobacteriaceae</taxon>
        <taxon>Echinicola</taxon>
    </lineage>
</organism>
<keyword evidence="2" id="KW-1185">Reference proteome</keyword>
<reference evidence="1 2" key="1">
    <citation type="submission" date="2024-09" db="EMBL/GenBank/DDBJ databases">
        <authorList>
            <person name="Sun Q."/>
            <person name="Mori K."/>
        </authorList>
    </citation>
    <scope>NUCLEOTIDE SEQUENCE [LARGE SCALE GENOMIC DNA]</scope>
    <source>
        <strain evidence="1 2">CECT 7682</strain>
    </source>
</reference>
<name>A0ABV5JAG5_9BACT</name>
<accession>A0ABV5JAG5</accession>
<dbReference type="Gene3D" id="2.60.120.200">
    <property type="match status" value="1"/>
</dbReference>
<dbReference type="Pfam" id="PF13385">
    <property type="entry name" value="Laminin_G_3"/>
    <property type="match status" value="1"/>
</dbReference>
<sequence>MKTFNMIIAALLLLSFGCDDEYIDDIQHVDPGSDEESPEVMIDYPLEGTMIRVTEDVTPINIQFEVTDDIEIQSITVSLDGSEIATFDSFIDYRRAIEEFTYENLTNGQHTLTIVATDINGKSTTSSVNFEKVPPYNPEYDGEIFYMPFDGDYMELVSITEATTVGNPGFAGESVEGLNAYAGATGSYLTLPTTGLLNNEISASFWYKINADPTRAGILVIGPPDPDNPNSQNDRTEGFRFFREGGPTNQIFKLNVGNGDGENWFDGGAAASIDPTTNTGWVHMAFTISEAACAVYINGEVVSQGSFPGISWAECDIISIASGAPRFTGFNHLSDLSFIDELRIFNKALTASEIQEIMANEQP</sequence>
<dbReference type="SUPFAM" id="SSF49899">
    <property type="entry name" value="Concanavalin A-like lectins/glucanases"/>
    <property type="match status" value="1"/>
</dbReference>
<dbReference type="PROSITE" id="PS51257">
    <property type="entry name" value="PROKAR_LIPOPROTEIN"/>
    <property type="match status" value="1"/>
</dbReference>
<proteinExistence type="predicted"/>
<evidence type="ECO:0000313" key="1">
    <source>
        <dbReference type="EMBL" id="MFB9213258.1"/>
    </source>
</evidence>
<comment type="caution">
    <text evidence="1">The sequence shown here is derived from an EMBL/GenBank/DDBJ whole genome shotgun (WGS) entry which is preliminary data.</text>
</comment>
<dbReference type="Proteomes" id="UP001589654">
    <property type="component" value="Unassembled WGS sequence"/>
</dbReference>
<evidence type="ECO:0000313" key="2">
    <source>
        <dbReference type="Proteomes" id="UP001589654"/>
    </source>
</evidence>
<dbReference type="Gene3D" id="2.60.40.10">
    <property type="entry name" value="Immunoglobulins"/>
    <property type="match status" value="1"/>
</dbReference>
<dbReference type="Pfam" id="PF17957">
    <property type="entry name" value="Big_7"/>
    <property type="match status" value="1"/>
</dbReference>
<dbReference type="RefSeq" id="WP_290248694.1">
    <property type="nucleotide sequence ID" value="NZ_JAUFQT010000001.1"/>
</dbReference>